<name>N1WLR6_9LEPT</name>
<reference evidence="2" key="1">
    <citation type="submission" date="2013-03" db="EMBL/GenBank/DDBJ databases">
        <authorList>
            <person name="Harkins D.M."/>
            <person name="Durkin A.S."/>
            <person name="Brinkac L.M."/>
            <person name="Haft D.H."/>
            <person name="Selengut J.D."/>
            <person name="Sanka R."/>
            <person name="DePew J."/>
            <person name="Purushe J."/>
            <person name="Hartskeerl R.A."/>
            <person name="Ahmed A."/>
            <person name="van der Linden H."/>
            <person name="Goris M.G.A."/>
            <person name="Vinetz J.M."/>
            <person name="Sutton G.G."/>
            <person name="Nierman W.C."/>
            <person name="Fouts D.E."/>
        </authorList>
    </citation>
    <scope>NUCLEOTIDE SEQUENCE [LARGE SCALE GENOMIC DNA]</scope>
    <source>
        <strain evidence="2">ICFT</strain>
    </source>
</reference>
<protein>
    <submittedName>
        <fullName evidence="2">Uncharacterized protein</fullName>
    </submittedName>
</protein>
<feature type="region of interest" description="Disordered" evidence="1">
    <location>
        <begin position="1"/>
        <end position="27"/>
    </location>
</feature>
<dbReference type="EMBL" id="AOHC02000026">
    <property type="protein sequence ID" value="EMY78099.1"/>
    <property type="molecule type" value="Genomic_DNA"/>
</dbReference>
<dbReference type="STRING" id="1218598.LEP1GSC060_1838"/>
<evidence type="ECO:0000313" key="3">
    <source>
        <dbReference type="Proteomes" id="UP000012313"/>
    </source>
</evidence>
<dbReference type="AlphaFoldDB" id="N1WLR6"/>
<dbReference type="Proteomes" id="UP000012313">
    <property type="component" value="Unassembled WGS sequence"/>
</dbReference>
<gene>
    <name evidence="2" type="ORF">LEP1GSC060_1838</name>
</gene>
<evidence type="ECO:0000256" key="1">
    <source>
        <dbReference type="SAM" id="MobiDB-lite"/>
    </source>
</evidence>
<evidence type="ECO:0000313" key="2">
    <source>
        <dbReference type="EMBL" id="EMY78099.1"/>
    </source>
</evidence>
<sequence>MDRYLKKLKEKGTKSDNKTKHNDSIKRSDPDLCEKYLNLSICTRFTVNPDNEGLEKQK</sequence>
<keyword evidence="3" id="KW-1185">Reference proteome</keyword>
<accession>N1WLR6</accession>
<comment type="caution">
    <text evidence="2">The sequence shown here is derived from an EMBL/GenBank/DDBJ whole genome shotgun (WGS) entry which is preliminary data.</text>
</comment>
<organism evidence="2 3">
    <name type="scientific">Leptospira weilii serovar Ranarum str. ICFT</name>
    <dbReference type="NCBI Taxonomy" id="1218598"/>
    <lineage>
        <taxon>Bacteria</taxon>
        <taxon>Pseudomonadati</taxon>
        <taxon>Spirochaetota</taxon>
        <taxon>Spirochaetia</taxon>
        <taxon>Leptospirales</taxon>
        <taxon>Leptospiraceae</taxon>
        <taxon>Leptospira</taxon>
    </lineage>
</organism>
<proteinExistence type="predicted"/>